<dbReference type="CDD" id="cd22270">
    <property type="entry name" value="DPBB_kiwellin-like"/>
    <property type="match status" value="2"/>
</dbReference>
<keyword evidence="5" id="KW-0472">Membrane</keyword>
<dbReference type="EMBL" id="JAMZMK010006598">
    <property type="protein sequence ID" value="KAI7748130.1"/>
    <property type="molecule type" value="Genomic_DNA"/>
</dbReference>
<organism evidence="6 7">
    <name type="scientific">Ambrosia artemisiifolia</name>
    <name type="common">Common ragweed</name>
    <dbReference type="NCBI Taxonomy" id="4212"/>
    <lineage>
        <taxon>Eukaryota</taxon>
        <taxon>Viridiplantae</taxon>
        <taxon>Streptophyta</taxon>
        <taxon>Embryophyta</taxon>
        <taxon>Tracheophyta</taxon>
        <taxon>Spermatophyta</taxon>
        <taxon>Magnoliopsida</taxon>
        <taxon>eudicotyledons</taxon>
        <taxon>Gunneridae</taxon>
        <taxon>Pentapetalae</taxon>
        <taxon>asterids</taxon>
        <taxon>campanulids</taxon>
        <taxon>Asterales</taxon>
        <taxon>Asteraceae</taxon>
        <taxon>Asteroideae</taxon>
        <taxon>Heliantheae alliance</taxon>
        <taxon>Heliantheae</taxon>
        <taxon>Ambrosia</taxon>
    </lineage>
</organism>
<evidence type="ECO:0000313" key="7">
    <source>
        <dbReference type="Proteomes" id="UP001206925"/>
    </source>
</evidence>
<evidence type="ECO:0000256" key="2">
    <source>
        <dbReference type="ARBA" id="ARBA00005592"/>
    </source>
</evidence>
<reference evidence="6" key="1">
    <citation type="submission" date="2022-06" db="EMBL/GenBank/DDBJ databases">
        <title>Uncovering the hologenomic basis of an extraordinary plant invasion.</title>
        <authorList>
            <person name="Bieker V.C."/>
            <person name="Martin M.D."/>
            <person name="Gilbert T."/>
            <person name="Hodgins K."/>
            <person name="Battlay P."/>
            <person name="Petersen B."/>
            <person name="Wilson J."/>
        </authorList>
    </citation>
    <scope>NUCLEOTIDE SEQUENCE</scope>
    <source>
        <strain evidence="6">AA19_3_7</strain>
        <tissue evidence="6">Leaf</tissue>
    </source>
</reference>
<dbReference type="SUPFAM" id="SSF50685">
    <property type="entry name" value="Barwin-like endoglucanases"/>
    <property type="match status" value="2"/>
</dbReference>
<evidence type="ECO:0000256" key="5">
    <source>
        <dbReference type="SAM" id="Phobius"/>
    </source>
</evidence>
<evidence type="ECO:0000313" key="6">
    <source>
        <dbReference type="EMBL" id="KAI7748130.1"/>
    </source>
</evidence>
<dbReference type="PANTHER" id="PTHR33191:SF85">
    <property type="entry name" value="RLPA-LIKE PROTEIN DOUBLE-PSI BETA-BARREL DOMAIN-CONTAINING PROTEIN"/>
    <property type="match status" value="1"/>
</dbReference>
<feature type="non-terminal residue" evidence="6">
    <location>
        <position position="1"/>
    </location>
</feature>
<dbReference type="Proteomes" id="UP001206925">
    <property type="component" value="Unassembled WGS sequence"/>
</dbReference>
<protein>
    <recommendedName>
        <fullName evidence="8">RlpA-like double-psi beta-barrel domain-containing protein</fullName>
    </recommendedName>
</protein>
<dbReference type="Pfam" id="PF24300">
    <property type="entry name" value="KWL1"/>
    <property type="match status" value="2"/>
</dbReference>
<keyword evidence="5" id="KW-0812">Transmembrane</keyword>
<accession>A0AAD5CXD5</accession>
<gene>
    <name evidence="6" type="ORF">M8C21_011131</name>
</gene>
<comment type="caution">
    <text evidence="6">The sequence shown here is derived from an EMBL/GenBank/DDBJ whole genome shotgun (WGS) entry which is preliminary data.</text>
</comment>
<dbReference type="AlphaFoldDB" id="A0AAD5CXD5"/>
<dbReference type="InterPro" id="IPR039271">
    <property type="entry name" value="Kiwellin-like"/>
</dbReference>
<evidence type="ECO:0000256" key="1">
    <source>
        <dbReference type="ARBA" id="ARBA00004613"/>
    </source>
</evidence>
<dbReference type="PANTHER" id="PTHR33191">
    <property type="entry name" value="RIPENING-RELATED PROTEIN 2-RELATED"/>
    <property type="match status" value="1"/>
</dbReference>
<comment type="subcellular location">
    <subcellularLocation>
        <location evidence="1">Secreted</location>
    </subcellularLocation>
</comment>
<sequence length="246" mass="27219">HPSSQFLPNPSNIYPKIKDNMKQSTVIFVILFSTLFIYSIQALSNMKATMTINSFEKGGDGGGPSECDGKYHSDNTLIVALSTRWYNHGQRCHKFIKINYKSKSVKAKVVDECDSTRGCKNNIVDASKAVWKALQVPKSEWDATMTINSFEKGGSGGGPSECDGHYHSDDTLIVALSTRWYNGGQRCFKYININYSGRTVQAMVVDECDSTRGCKDDIVDASKAVWKALAVPKSQWGETSVTWSDA</sequence>
<comment type="similarity">
    <text evidence="2">Belongs to the kiwellin family.</text>
</comment>
<evidence type="ECO:0008006" key="8">
    <source>
        <dbReference type="Google" id="ProtNLM"/>
    </source>
</evidence>
<keyword evidence="4" id="KW-0732">Signal</keyword>
<dbReference type="InterPro" id="IPR036908">
    <property type="entry name" value="RlpA-like_sf"/>
</dbReference>
<name>A0AAD5CXD5_AMBAR</name>
<dbReference type="GO" id="GO:0005576">
    <property type="term" value="C:extracellular region"/>
    <property type="evidence" value="ECO:0007669"/>
    <property type="project" value="UniProtKB-SubCell"/>
</dbReference>
<keyword evidence="7" id="KW-1185">Reference proteome</keyword>
<keyword evidence="5" id="KW-1133">Transmembrane helix</keyword>
<evidence type="ECO:0000256" key="3">
    <source>
        <dbReference type="ARBA" id="ARBA00022525"/>
    </source>
</evidence>
<proteinExistence type="inferred from homology"/>
<dbReference type="Gene3D" id="2.40.40.10">
    <property type="entry name" value="RlpA-like domain"/>
    <property type="match status" value="2"/>
</dbReference>
<evidence type="ECO:0000256" key="4">
    <source>
        <dbReference type="ARBA" id="ARBA00022729"/>
    </source>
</evidence>
<keyword evidence="3" id="KW-0964">Secreted</keyword>
<feature type="transmembrane region" description="Helical" evidence="5">
    <location>
        <begin position="26"/>
        <end position="44"/>
    </location>
</feature>